<accession>A0ABQ1N5M0</accession>
<protein>
    <submittedName>
        <fullName evidence="1">Uncharacterized protein</fullName>
    </submittedName>
</protein>
<organism evidence="1 2">
    <name type="scientific">Belliella aquatica</name>
    <dbReference type="NCBI Taxonomy" id="1323734"/>
    <lineage>
        <taxon>Bacteria</taxon>
        <taxon>Pseudomonadati</taxon>
        <taxon>Bacteroidota</taxon>
        <taxon>Cytophagia</taxon>
        <taxon>Cytophagales</taxon>
        <taxon>Cyclobacteriaceae</taxon>
        <taxon>Belliella</taxon>
    </lineage>
</organism>
<keyword evidence="2" id="KW-1185">Reference proteome</keyword>
<dbReference type="EMBL" id="BMFD01000027">
    <property type="protein sequence ID" value="GGC54969.1"/>
    <property type="molecule type" value="Genomic_DNA"/>
</dbReference>
<dbReference type="Proteomes" id="UP000635885">
    <property type="component" value="Unassembled WGS sequence"/>
</dbReference>
<name>A0ABQ1N5M0_9BACT</name>
<sequence length="98" mass="10729">MPSKKSNCTTVSLKVRELTRLGTSILIHVVPPSDDFAMAETSLGRLDDELGRERIGASSKVPSSFEAICCMISVSLKRLVSESFAFKKLNAEYSSVLF</sequence>
<gene>
    <name evidence="1" type="ORF">GCM10010993_36670</name>
</gene>
<comment type="caution">
    <text evidence="1">The sequence shown here is derived from an EMBL/GenBank/DDBJ whole genome shotgun (WGS) entry which is preliminary data.</text>
</comment>
<reference evidence="2" key="1">
    <citation type="journal article" date="2019" name="Int. J. Syst. Evol. Microbiol.">
        <title>The Global Catalogue of Microorganisms (GCM) 10K type strain sequencing project: providing services to taxonomists for standard genome sequencing and annotation.</title>
        <authorList>
            <consortium name="The Broad Institute Genomics Platform"/>
            <consortium name="The Broad Institute Genome Sequencing Center for Infectious Disease"/>
            <person name="Wu L."/>
            <person name="Ma J."/>
        </authorList>
    </citation>
    <scope>NUCLEOTIDE SEQUENCE [LARGE SCALE GENOMIC DNA]</scope>
    <source>
        <strain evidence="2">CGMCC 1.12479</strain>
    </source>
</reference>
<proteinExistence type="predicted"/>
<evidence type="ECO:0000313" key="1">
    <source>
        <dbReference type="EMBL" id="GGC54969.1"/>
    </source>
</evidence>
<evidence type="ECO:0000313" key="2">
    <source>
        <dbReference type="Proteomes" id="UP000635885"/>
    </source>
</evidence>